<organism evidence="1 2">
    <name type="scientific">Chenopodium quinoa</name>
    <name type="common">Quinoa</name>
    <dbReference type="NCBI Taxonomy" id="63459"/>
    <lineage>
        <taxon>Eukaryota</taxon>
        <taxon>Viridiplantae</taxon>
        <taxon>Streptophyta</taxon>
        <taxon>Embryophyta</taxon>
        <taxon>Tracheophyta</taxon>
        <taxon>Spermatophyta</taxon>
        <taxon>Magnoliopsida</taxon>
        <taxon>eudicotyledons</taxon>
        <taxon>Gunneridae</taxon>
        <taxon>Pentapetalae</taxon>
        <taxon>Caryophyllales</taxon>
        <taxon>Chenopodiaceae</taxon>
        <taxon>Chenopodioideae</taxon>
        <taxon>Atripliceae</taxon>
        <taxon>Chenopodium</taxon>
    </lineage>
</organism>
<dbReference type="AlphaFoldDB" id="A0A803LZY4"/>
<dbReference type="OMA" id="ECIISHE"/>
<protein>
    <submittedName>
        <fullName evidence="1">Uncharacterized protein</fullName>
    </submittedName>
</protein>
<proteinExistence type="predicted"/>
<dbReference type="EnsemblPlants" id="AUR62021035-RA">
    <property type="protein sequence ID" value="AUR62021035-RA:cds"/>
    <property type="gene ID" value="AUR62021035"/>
</dbReference>
<evidence type="ECO:0000313" key="1">
    <source>
        <dbReference type="EnsemblPlants" id="AUR62021035-RA:cds"/>
    </source>
</evidence>
<name>A0A803LZY4_CHEQI</name>
<evidence type="ECO:0000313" key="2">
    <source>
        <dbReference type="Proteomes" id="UP000596660"/>
    </source>
</evidence>
<accession>A0A803LZY4</accession>
<sequence length="67" mass="7456">MEAQKERKEEMKVEDGVKGSHGVVDPTIKVLIRDTIVSDNKVKNMTQDPANVLAFSRSVNKIDSSLE</sequence>
<reference evidence="1" key="2">
    <citation type="submission" date="2021-03" db="UniProtKB">
        <authorList>
            <consortium name="EnsemblPlants"/>
        </authorList>
    </citation>
    <scope>IDENTIFICATION</scope>
</reference>
<keyword evidence="2" id="KW-1185">Reference proteome</keyword>
<dbReference type="Gramene" id="AUR62021035-RA">
    <property type="protein sequence ID" value="AUR62021035-RA:cds"/>
    <property type="gene ID" value="AUR62021035"/>
</dbReference>
<dbReference type="Proteomes" id="UP000596660">
    <property type="component" value="Unplaced"/>
</dbReference>
<reference evidence="1" key="1">
    <citation type="journal article" date="2017" name="Nature">
        <title>The genome of Chenopodium quinoa.</title>
        <authorList>
            <person name="Jarvis D.E."/>
            <person name="Ho Y.S."/>
            <person name="Lightfoot D.J."/>
            <person name="Schmoeckel S.M."/>
            <person name="Li B."/>
            <person name="Borm T.J.A."/>
            <person name="Ohyanagi H."/>
            <person name="Mineta K."/>
            <person name="Michell C.T."/>
            <person name="Saber N."/>
            <person name="Kharbatia N.M."/>
            <person name="Rupper R.R."/>
            <person name="Sharp A.R."/>
            <person name="Dally N."/>
            <person name="Boughton B.A."/>
            <person name="Woo Y.H."/>
            <person name="Gao G."/>
            <person name="Schijlen E.G.W.M."/>
            <person name="Guo X."/>
            <person name="Momin A.A."/>
            <person name="Negrao S."/>
            <person name="Al-Babili S."/>
            <person name="Gehring C."/>
            <person name="Roessner U."/>
            <person name="Jung C."/>
            <person name="Murphy K."/>
            <person name="Arold S.T."/>
            <person name="Gojobori T."/>
            <person name="van der Linden C.G."/>
            <person name="van Loo E.N."/>
            <person name="Jellen E.N."/>
            <person name="Maughan P.J."/>
            <person name="Tester M."/>
        </authorList>
    </citation>
    <scope>NUCLEOTIDE SEQUENCE [LARGE SCALE GENOMIC DNA]</scope>
    <source>
        <strain evidence="1">cv. PI 614886</strain>
    </source>
</reference>